<dbReference type="EMBL" id="SEOQ01000406">
    <property type="protein sequence ID" value="TFY63643.1"/>
    <property type="molecule type" value="Genomic_DNA"/>
</dbReference>
<feature type="compositionally biased region" description="Low complexity" evidence="1">
    <location>
        <begin position="47"/>
        <end position="63"/>
    </location>
</feature>
<feature type="compositionally biased region" description="Basic and acidic residues" evidence="1">
    <location>
        <begin position="353"/>
        <end position="362"/>
    </location>
</feature>
<feature type="region of interest" description="Disordered" evidence="1">
    <location>
        <begin position="508"/>
        <end position="534"/>
    </location>
</feature>
<comment type="caution">
    <text evidence="2">The sequence shown here is derived from an EMBL/GenBank/DDBJ whole genome shotgun (WGS) entry which is preliminary data.</text>
</comment>
<evidence type="ECO:0000313" key="3">
    <source>
        <dbReference type="Proteomes" id="UP000298327"/>
    </source>
</evidence>
<protein>
    <submittedName>
        <fullName evidence="2">Uncharacterized protein</fullName>
    </submittedName>
</protein>
<feature type="region of interest" description="Disordered" evidence="1">
    <location>
        <begin position="327"/>
        <end position="379"/>
    </location>
</feature>
<dbReference type="AlphaFoldDB" id="A0A4Y9YPK4"/>
<feature type="compositionally biased region" description="Low complexity" evidence="1">
    <location>
        <begin position="363"/>
        <end position="379"/>
    </location>
</feature>
<reference evidence="2 3" key="1">
    <citation type="submission" date="2019-02" db="EMBL/GenBank/DDBJ databases">
        <title>Genome sequencing of the rare red list fungi Dentipellis fragilis.</title>
        <authorList>
            <person name="Buettner E."/>
            <person name="Kellner H."/>
        </authorList>
    </citation>
    <scope>NUCLEOTIDE SEQUENCE [LARGE SCALE GENOMIC DNA]</scope>
    <source>
        <strain evidence="2 3">DSM 105465</strain>
    </source>
</reference>
<organism evidence="2 3">
    <name type="scientific">Dentipellis fragilis</name>
    <dbReference type="NCBI Taxonomy" id="205917"/>
    <lineage>
        <taxon>Eukaryota</taxon>
        <taxon>Fungi</taxon>
        <taxon>Dikarya</taxon>
        <taxon>Basidiomycota</taxon>
        <taxon>Agaricomycotina</taxon>
        <taxon>Agaricomycetes</taxon>
        <taxon>Russulales</taxon>
        <taxon>Hericiaceae</taxon>
        <taxon>Dentipellis</taxon>
    </lineage>
</organism>
<feature type="compositionally biased region" description="Low complexity" evidence="1">
    <location>
        <begin position="509"/>
        <end position="521"/>
    </location>
</feature>
<dbReference type="OrthoDB" id="1938591at2759"/>
<proteinExistence type="predicted"/>
<feature type="compositionally biased region" description="Low complexity" evidence="1">
    <location>
        <begin position="1"/>
        <end position="36"/>
    </location>
</feature>
<evidence type="ECO:0000313" key="2">
    <source>
        <dbReference type="EMBL" id="TFY63643.1"/>
    </source>
</evidence>
<feature type="region of interest" description="Disordered" evidence="1">
    <location>
        <begin position="1"/>
        <end position="63"/>
    </location>
</feature>
<evidence type="ECO:0000256" key="1">
    <source>
        <dbReference type="SAM" id="MobiDB-lite"/>
    </source>
</evidence>
<keyword evidence="3" id="KW-1185">Reference proteome</keyword>
<sequence>MPHQQPQHSPAPLQQSPQQSQQQSSQLQLQQQLQAQHMQGGVGGPPAGQQMQPGQLLPAQQQAPIQQRLPNGQLRRPTTEDIQEGAEFVARFREHWIKERNLDSVSTHVIPEIQRPRLPVMYAILVREKREEMIKKLVIISVIARYQHMQSSMTNPRFIIDLNSISTMYTQSHYAHTGFTRAMAELAGMERNPSDMLAFGVGINRALRMWDLMQGKYGLAHMRGQEESSYAGELMARSSASSTRSRSYRNCVPSIRPPVDDRDSVVGLQANVFRHNVASAPQRDTLKSGRHDFLLSARCMTARNTASSHHRQVYGVNTNPEVLVSSLSDRDEEESSIAIRPGPLVAYQEGEDERPWPDEHSSSDSTGPSSHQSSPLSSTLDLGAATAQSLPNPSSNAPPVARCFLFSLSRHNHTQSSSPTRAHASSPMSLFTIRQELEHFEDHCAFRGVTSHRDLCNVFALTLSYVVVDEAFMRRITTAPAFIRGEWDELKHFIINRFVDEDEHMRSASPISSSSFHTNSSTDDDRDNSPPHRYCYPPPPLHSLPYTQRAPPLVTTTYTVRDLLGFAHWNAVTRCPRTPNEWSVYLHDFQTLILHVRPAAGEALSEPRVRGIFWLGIYEPLRRRIEQVLERRTGGGFPWAIAEVWEVGRSLLESDRRQEENLQWARGALGLFT</sequence>
<name>A0A4Y9YPK4_9AGAM</name>
<dbReference type="SUPFAM" id="SSF81995">
    <property type="entry name" value="beta-sandwich domain of Sec23/24"/>
    <property type="match status" value="1"/>
</dbReference>
<gene>
    <name evidence="2" type="ORF">EVG20_g6229</name>
</gene>
<accession>A0A4Y9YPK4</accession>
<dbReference type="Proteomes" id="UP000298327">
    <property type="component" value="Unassembled WGS sequence"/>
</dbReference>